<dbReference type="EMBL" id="JAUCMX010000025">
    <property type="protein sequence ID" value="KAK3510653.1"/>
    <property type="molecule type" value="Genomic_DNA"/>
</dbReference>
<accession>A0AAE0Q0C3</accession>
<evidence type="ECO:0000313" key="2">
    <source>
        <dbReference type="Proteomes" id="UP001274896"/>
    </source>
</evidence>
<proteinExistence type="predicted"/>
<comment type="caution">
    <text evidence="1">The sequence shown here is derived from an EMBL/GenBank/DDBJ whole genome shotgun (WGS) entry which is preliminary data.</text>
</comment>
<reference evidence="1" key="1">
    <citation type="submission" date="2023-06" db="EMBL/GenBank/DDBJ databases">
        <title>Male Hemibagrus guttatus genome.</title>
        <authorList>
            <person name="Bian C."/>
        </authorList>
    </citation>
    <scope>NUCLEOTIDE SEQUENCE</scope>
    <source>
        <strain evidence="1">Male_cb2023</strain>
        <tissue evidence="1">Muscle</tissue>
    </source>
</reference>
<protein>
    <submittedName>
        <fullName evidence="1">Uncharacterized protein</fullName>
    </submittedName>
</protein>
<evidence type="ECO:0000313" key="1">
    <source>
        <dbReference type="EMBL" id="KAK3510653.1"/>
    </source>
</evidence>
<sequence length="36" mass="3932">RSTCSCSLMENLAGGGTDIRNRSFWYGVACLVEDYG</sequence>
<keyword evidence="2" id="KW-1185">Reference proteome</keyword>
<feature type="non-terminal residue" evidence="1">
    <location>
        <position position="1"/>
    </location>
</feature>
<gene>
    <name evidence="1" type="ORF">QTP70_012103</name>
</gene>
<dbReference type="Proteomes" id="UP001274896">
    <property type="component" value="Unassembled WGS sequence"/>
</dbReference>
<name>A0AAE0Q0C3_9TELE</name>
<organism evidence="1 2">
    <name type="scientific">Hemibagrus guttatus</name>
    <dbReference type="NCBI Taxonomy" id="175788"/>
    <lineage>
        <taxon>Eukaryota</taxon>
        <taxon>Metazoa</taxon>
        <taxon>Chordata</taxon>
        <taxon>Craniata</taxon>
        <taxon>Vertebrata</taxon>
        <taxon>Euteleostomi</taxon>
        <taxon>Actinopterygii</taxon>
        <taxon>Neopterygii</taxon>
        <taxon>Teleostei</taxon>
        <taxon>Ostariophysi</taxon>
        <taxon>Siluriformes</taxon>
        <taxon>Bagridae</taxon>
        <taxon>Hemibagrus</taxon>
    </lineage>
</organism>
<dbReference type="AlphaFoldDB" id="A0AAE0Q0C3"/>